<protein>
    <submittedName>
        <fullName evidence="1">Type IV toxin-antitoxin system AbiEi family antitoxin</fullName>
    </submittedName>
</protein>
<proteinExistence type="predicted"/>
<organism evidence="1 2">
    <name type="scientific">Stigmatella ashevillensis</name>
    <dbReference type="NCBI Taxonomy" id="2995309"/>
    <lineage>
        <taxon>Bacteria</taxon>
        <taxon>Pseudomonadati</taxon>
        <taxon>Myxococcota</taxon>
        <taxon>Myxococcia</taxon>
        <taxon>Myxococcales</taxon>
        <taxon>Cystobacterineae</taxon>
        <taxon>Archangiaceae</taxon>
        <taxon>Stigmatella</taxon>
    </lineage>
</organism>
<accession>A0ABT5DEG5</accession>
<dbReference type="RefSeq" id="WP_272141517.1">
    <property type="nucleotide sequence ID" value="NZ_JAQNDM010000002.1"/>
</dbReference>
<dbReference type="Proteomes" id="UP001221838">
    <property type="component" value="Unassembled WGS sequence"/>
</dbReference>
<sequence length="308" mass="34518">MRKATYSQAMLEEMAAEQRRVISDWRALLLLRRATQRIPADARRWEGAPSRLEEIHAILNRLVQNGDLKPIKGLSRIYEARSPFVQTGGIQEEEILMELHPYAALSHVTALVFHGMTEEFPKEIHALLPSGHTGGMLPPGTREGDWEGLWLGLSLVRGRTADEIMGTPIRWHSLSRGTALIGTAEYQPKGYPVRVTTPERTLVDGLLHPEWCGGIGPVLDAWARIRDTLDVNHLVELVEQFNVAILKQRVGFILEQLGMTHPQVEQWPAQAKRGGSSKLFGGAPFKPDFSERWKLSINVPIDVLQGAR</sequence>
<reference evidence="1 2" key="1">
    <citation type="submission" date="2022-11" db="EMBL/GenBank/DDBJ databases">
        <title>Minimal conservation of predation-associated metabolite biosynthetic gene clusters underscores biosynthetic potential of Myxococcota including descriptions for ten novel species: Archangium lansinium sp. nov., Myxococcus landrumus sp. nov., Nannocystis bai.</title>
        <authorList>
            <person name="Ahearne A."/>
            <person name="Stevens C."/>
            <person name="Dowd S."/>
        </authorList>
    </citation>
    <scope>NUCLEOTIDE SEQUENCE [LARGE SCALE GENOMIC DNA]</scope>
    <source>
        <strain evidence="1 2">NCWAL01</strain>
    </source>
</reference>
<dbReference type="EMBL" id="JAQNDM010000002">
    <property type="protein sequence ID" value="MDC0711545.1"/>
    <property type="molecule type" value="Genomic_DNA"/>
</dbReference>
<gene>
    <name evidence="1" type="ORF">POL68_23950</name>
</gene>
<name>A0ABT5DEG5_9BACT</name>
<evidence type="ECO:0000313" key="1">
    <source>
        <dbReference type="EMBL" id="MDC0711545.1"/>
    </source>
</evidence>
<keyword evidence="2" id="KW-1185">Reference proteome</keyword>
<evidence type="ECO:0000313" key="2">
    <source>
        <dbReference type="Proteomes" id="UP001221838"/>
    </source>
</evidence>
<comment type="caution">
    <text evidence="1">The sequence shown here is derived from an EMBL/GenBank/DDBJ whole genome shotgun (WGS) entry which is preliminary data.</text>
</comment>